<feature type="region of interest" description="Disordered" evidence="4">
    <location>
        <begin position="277"/>
        <end position="431"/>
    </location>
</feature>
<accession>A0A182FHZ1</accession>
<evidence type="ECO:0000256" key="3">
    <source>
        <dbReference type="ARBA" id="ARBA00022737"/>
    </source>
</evidence>
<feature type="compositionally biased region" description="Low complexity" evidence="4">
    <location>
        <begin position="329"/>
        <end position="341"/>
    </location>
</feature>
<dbReference type="SMART" id="SM00369">
    <property type="entry name" value="LRR_TYP"/>
    <property type="match status" value="5"/>
</dbReference>
<dbReference type="VEuPathDB" id="VectorBase:AALB20_035396"/>
<organism evidence="6 7">
    <name type="scientific">Anopheles albimanus</name>
    <name type="common">New world malaria mosquito</name>
    <dbReference type="NCBI Taxonomy" id="7167"/>
    <lineage>
        <taxon>Eukaryota</taxon>
        <taxon>Metazoa</taxon>
        <taxon>Ecdysozoa</taxon>
        <taxon>Arthropoda</taxon>
        <taxon>Hexapoda</taxon>
        <taxon>Insecta</taxon>
        <taxon>Pterygota</taxon>
        <taxon>Neoptera</taxon>
        <taxon>Endopterygota</taxon>
        <taxon>Diptera</taxon>
        <taxon>Nematocera</taxon>
        <taxon>Culicoidea</taxon>
        <taxon>Culicidae</taxon>
        <taxon>Anophelinae</taxon>
        <taxon>Anopheles</taxon>
    </lineage>
</organism>
<feature type="region of interest" description="Disordered" evidence="4">
    <location>
        <begin position="682"/>
        <end position="762"/>
    </location>
</feature>
<keyword evidence="1" id="KW-0433">Leucine-rich repeat</keyword>
<dbReference type="VEuPathDB" id="VectorBase:AALB006135"/>
<feature type="compositionally biased region" description="Acidic residues" evidence="4">
    <location>
        <begin position="342"/>
        <end position="351"/>
    </location>
</feature>
<dbReference type="GO" id="GO:0005886">
    <property type="term" value="C:plasma membrane"/>
    <property type="evidence" value="ECO:0007669"/>
    <property type="project" value="TreeGrafter"/>
</dbReference>
<dbReference type="Proteomes" id="UP000069272">
    <property type="component" value="Chromosome 3L"/>
</dbReference>
<evidence type="ECO:0000313" key="6">
    <source>
        <dbReference type="EnsemblMetazoa" id="AALB006135-PA"/>
    </source>
</evidence>
<feature type="region of interest" description="Disordered" evidence="4">
    <location>
        <begin position="626"/>
        <end position="650"/>
    </location>
</feature>
<keyword evidence="5" id="KW-0472">Membrane</keyword>
<dbReference type="EnsemblMetazoa" id="AALB006135-RA">
    <property type="protein sequence ID" value="AALB006135-PA"/>
    <property type="gene ID" value="AALB006135"/>
</dbReference>
<feature type="compositionally biased region" description="Basic and acidic residues" evidence="4">
    <location>
        <begin position="706"/>
        <end position="721"/>
    </location>
</feature>
<dbReference type="PANTHER" id="PTHR24369">
    <property type="entry name" value="ANTIGEN BSP, PUTATIVE-RELATED"/>
    <property type="match status" value="1"/>
</dbReference>
<feature type="compositionally biased region" description="Polar residues" evidence="4">
    <location>
        <begin position="740"/>
        <end position="750"/>
    </location>
</feature>
<evidence type="ECO:0000256" key="5">
    <source>
        <dbReference type="SAM" id="Phobius"/>
    </source>
</evidence>
<feature type="compositionally biased region" description="Gly residues" evidence="4">
    <location>
        <begin position="724"/>
        <end position="735"/>
    </location>
</feature>
<feature type="compositionally biased region" description="Low complexity" evidence="4">
    <location>
        <begin position="352"/>
        <end position="412"/>
    </location>
</feature>
<evidence type="ECO:0000256" key="2">
    <source>
        <dbReference type="ARBA" id="ARBA00022729"/>
    </source>
</evidence>
<sequence length="762" mass="83711">MNLPFPIPTLFNNQANDCLTLSLDVVSLRTPEDILRRSWLQLDVDFEVTSMKLINSYIHTIEPESFDMGPMFGMTVLTLETLKLEHLPTGVFFGLQSLQELNLRGLPLRQIDPYVLGPMKYSLTRLIVQGCLELLDPKNLTGTATLDKLEILALEFNIFDDVLQENTFANLPALTSLYMRSSDITSLASGVFRNICSTVKQIHLTGNKLKSLPEGTLDCLKGKDVMVYLEDNPWECDCSQPYLQTLLASDSIATDTPLCETPVEFNGIPVAEVAPCGGPPSVAPTTLSDDLSETTTITSEPWTDPPATSDSFTTTNSPTEEQTSEPETTDATVDTTSTTEEWTSESTEEETTVLSESETVTESTTLDSSTDTVSPETTTTEMTTISLSLSGDDTTADPADTTTTQSSDSTTEATDRPTTETPSTEPTKNPYFVEVKCDSPAAPASTALSRLARSSDALSLQVASRSKMFSISEAQEGAVEIIFDKVTYGAILWFHDTSTLATVFSTNIEGSAHCQTHGSQQVRVTNLLPDKNYIFCAFSMHEFMVSPFNCLPYRLQPVYGQRPWLVEDQKIMIISIVISSILVALLTGVLVTYCFFKSLNLYNSHHSKNSVLNAENNTVNTVKNTYMTPVSPKKPPTPERPNIQRSVSDTSIESGRSYVSAVVPATQFQYISWKMENRSRPSLEFYPTDPPPPPLPPHPSKRLKKQKSEIKINFHQQHEIYNEPGGGGVPGGPSYGGRTAASSTLHQSLRSNRHRASATLAE</sequence>
<keyword evidence="5" id="KW-1133">Transmembrane helix</keyword>
<keyword evidence="7" id="KW-1185">Reference proteome</keyword>
<dbReference type="InterPro" id="IPR003591">
    <property type="entry name" value="Leu-rich_rpt_typical-subtyp"/>
</dbReference>
<reference evidence="6 7" key="1">
    <citation type="journal article" date="2017" name="G3 (Bethesda)">
        <title>The Physical Genome Mapping of Anopheles albimanus Corrected Scaffold Misassemblies and Identified Interarm Rearrangements in Genus Anopheles.</title>
        <authorList>
            <person name="Artemov G.N."/>
            <person name="Peery A.N."/>
            <person name="Jiang X."/>
            <person name="Tu Z."/>
            <person name="Stegniy V.N."/>
            <person name="Sharakhova M.V."/>
            <person name="Sharakhov I.V."/>
        </authorList>
    </citation>
    <scope>NUCLEOTIDE SEQUENCE [LARGE SCALE GENOMIC DNA]</scope>
    <source>
        <strain evidence="6 7">ALBI9_A</strain>
    </source>
</reference>
<protein>
    <submittedName>
        <fullName evidence="6">Uncharacterized protein</fullName>
    </submittedName>
</protein>
<evidence type="ECO:0000256" key="4">
    <source>
        <dbReference type="SAM" id="MobiDB-lite"/>
    </source>
</evidence>
<feature type="compositionally biased region" description="Pro residues" evidence="4">
    <location>
        <begin position="688"/>
        <end position="698"/>
    </location>
</feature>
<feature type="transmembrane region" description="Helical" evidence="5">
    <location>
        <begin position="571"/>
        <end position="596"/>
    </location>
</feature>
<reference evidence="6" key="2">
    <citation type="submission" date="2022-08" db="UniProtKB">
        <authorList>
            <consortium name="EnsemblMetazoa"/>
        </authorList>
    </citation>
    <scope>IDENTIFICATION</scope>
    <source>
        <strain evidence="6">STECLA/ALBI9_A</strain>
    </source>
</reference>
<dbReference type="SUPFAM" id="SSF52058">
    <property type="entry name" value="L domain-like"/>
    <property type="match status" value="1"/>
</dbReference>
<keyword evidence="2" id="KW-0732">Signal</keyword>
<keyword evidence="5" id="KW-0812">Transmembrane</keyword>
<evidence type="ECO:0000256" key="1">
    <source>
        <dbReference type="ARBA" id="ARBA00022614"/>
    </source>
</evidence>
<evidence type="ECO:0000313" key="7">
    <source>
        <dbReference type="Proteomes" id="UP000069272"/>
    </source>
</evidence>
<keyword evidence="3" id="KW-0677">Repeat</keyword>
<dbReference type="PANTHER" id="PTHR24369:SF210">
    <property type="entry name" value="CHAOPTIN-RELATED"/>
    <property type="match status" value="1"/>
</dbReference>
<dbReference type="STRING" id="7167.A0A182FHZ1"/>
<name>A0A182FHZ1_ANOAL</name>
<feature type="compositionally biased region" description="Low complexity" evidence="4">
    <location>
        <begin position="285"/>
        <end position="300"/>
    </location>
</feature>
<dbReference type="Gene3D" id="3.80.10.10">
    <property type="entry name" value="Ribonuclease Inhibitor"/>
    <property type="match status" value="1"/>
</dbReference>
<dbReference type="AlphaFoldDB" id="A0A182FHZ1"/>
<dbReference type="InterPro" id="IPR050541">
    <property type="entry name" value="LRR_TM_domain-containing"/>
</dbReference>
<proteinExistence type="predicted"/>
<dbReference type="InterPro" id="IPR032675">
    <property type="entry name" value="LRR_dom_sf"/>
</dbReference>